<reference evidence="1" key="1">
    <citation type="submission" date="2020-10" db="EMBL/GenBank/DDBJ databases">
        <authorList>
            <person name="Castelo-Branco R."/>
            <person name="Eusebio N."/>
            <person name="Adriana R."/>
            <person name="Vieira A."/>
            <person name="Brugerolle De Fraissinette N."/>
            <person name="Rezende De Castro R."/>
            <person name="Schneider M.P."/>
            <person name="Vasconcelos V."/>
            <person name="Leao P.N."/>
        </authorList>
    </citation>
    <scope>NUCLEOTIDE SEQUENCE</scope>
    <source>
        <strain evidence="1">LEGE 11467</strain>
    </source>
</reference>
<gene>
    <name evidence="1" type="ORF">IQ235_04950</name>
</gene>
<proteinExistence type="predicted"/>
<accession>A0A928VYR5</accession>
<comment type="caution">
    <text evidence="1">The sequence shown here is derived from an EMBL/GenBank/DDBJ whole genome shotgun (WGS) entry which is preliminary data.</text>
</comment>
<sequence length="206" mass="23733">MSIYSIIDPNKSYTFSDYFKLNSEPDEILSYFGYEYEAKSLELPKCDREFDRIDSLKQSLEENLSCVSFISEMARREFLIAPVLMNLIHYTKARIRVAYSLMVNEQLKGELDYYLQSQNQLLVIEAKNADLQKGFTQLAVELIAIDTEKRAQTNFIYGAVSIGNIWQFAVLNSQSKNIIQDLSLYRVPADLTELTKVLVGILGYNY</sequence>
<dbReference type="Proteomes" id="UP000621799">
    <property type="component" value="Unassembled WGS sequence"/>
</dbReference>
<protein>
    <recommendedName>
        <fullName evidence="3">Type I restriction enzyme R protein N-terminal domain-containing protein</fullName>
    </recommendedName>
</protein>
<evidence type="ECO:0000313" key="2">
    <source>
        <dbReference type="Proteomes" id="UP000621799"/>
    </source>
</evidence>
<evidence type="ECO:0008006" key="3">
    <source>
        <dbReference type="Google" id="ProtNLM"/>
    </source>
</evidence>
<keyword evidence="2" id="KW-1185">Reference proteome</keyword>
<evidence type="ECO:0000313" key="1">
    <source>
        <dbReference type="EMBL" id="MBE9040140.1"/>
    </source>
</evidence>
<name>A0A928VYR5_9CYAN</name>
<dbReference type="AlphaFoldDB" id="A0A928VYR5"/>
<organism evidence="1 2">
    <name type="scientific">Zarconia navalis LEGE 11467</name>
    <dbReference type="NCBI Taxonomy" id="1828826"/>
    <lineage>
        <taxon>Bacteria</taxon>
        <taxon>Bacillati</taxon>
        <taxon>Cyanobacteriota</taxon>
        <taxon>Cyanophyceae</taxon>
        <taxon>Oscillatoriophycideae</taxon>
        <taxon>Oscillatoriales</taxon>
        <taxon>Oscillatoriales incertae sedis</taxon>
        <taxon>Zarconia</taxon>
        <taxon>Zarconia navalis</taxon>
    </lineage>
</organism>
<dbReference type="EMBL" id="JADEXN010000059">
    <property type="protein sequence ID" value="MBE9040140.1"/>
    <property type="molecule type" value="Genomic_DNA"/>
</dbReference>
<dbReference type="RefSeq" id="WP_264320398.1">
    <property type="nucleotide sequence ID" value="NZ_JADEXN010000059.1"/>
</dbReference>